<evidence type="ECO:0000313" key="2">
    <source>
        <dbReference type="EMBL" id="KAL2611487.1"/>
    </source>
</evidence>
<dbReference type="AlphaFoldDB" id="A0ABD1XRE9"/>
<evidence type="ECO:0000256" key="1">
    <source>
        <dbReference type="SAM" id="MobiDB-lite"/>
    </source>
</evidence>
<accession>A0ABD1XRE9</accession>
<organism evidence="2 3">
    <name type="scientific">Riccia fluitans</name>
    <dbReference type="NCBI Taxonomy" id="41844"/>
    <lineage>
        <taxon>Eukaryota</taxon>
        <taxon>Viridiplantae</taxon>
        <taxon>Streptophyta</taxon>
        <taxon>Embryophyta</taxon>
        <taxon>Marchantiophyta</taxon>
        <taxon>Marchantiopsida</taxon>
        <taxon>Marchantiidae</taxon>
        <taxon>Marchantiales</taxon>
        <taxon>Ricciaceae</taxon>
        <taxon>Riccia</taxon>
    </lineage>
</organism>
<proteinExistence type="predicted"/>
<feature type="region of interest" description="Disordered" evidence="1">
    <location>
        <begin position="31"/>
        <end position="64"/>
    </location>
</feature>
<feature type="region of interest" description="Disordered" evidence="1">
    <location>
        <begin position="83"/>
        <end position="125"/>
    </location>
</feature>
<gene>
    <name evidence="2" type="ORF">R1flu_023179</name>
</gene>
<feature type="compositionally biased region" description="Basic and acidic residues" evidence="1">
    <location>
        <begin position="50"/>
        <end position="59"/>
    </location>
</feature>
<dbReference type="EMBL" id="JBHFFA010000007">
    <property type="protein sequence ID" value="KAL2611487.1"/>
    <property type="molecule type" value="Genomic_DNA"/>
</dbReference>
<reference evidence="2 3" key="1">
    <citation type="submission" date="2024-09" db="EMBL/GenBank/DDBJ databases">
        <title>Chromosome-scale assembly of Riccia fluitans.</title>
        <authorList>
            <person name="Paukszto L."/>
            <person name="Sawicki J."/>
            <person name="Karawczyk K."/>
            <person name="Piernik-Szablinska J."/>
            <person name="Szczecinska M."/>
            <person name="Mazdziarz M."/>
        </authorList>
    </citation>
    <scope>NUCLEOTIDE SEQUENCE [LARGE SCALE GENOMIC DNA]</scope>
    <source>
        <strain evidence="2">Rf_01</strain>
        <tissue evidence="2">Aerial parts of the thallus</tissue>
    </source>
</reference>
<evidence type="ECO:0000313" key="3">
    <source>
        <dbReference type="Proteomes" id="UP001605036"/>
    </source>
</evidence>
<sequence>MREEEDESEDQIVYRHDSPTELLGLYRQRHQLKAQTSGQGIITKGTPSRHYPEDKKRPENTSVKVLLPPSAVEEAAWASLTQANVHRRAGSQHLQDSGLNEKSHQRLNSTEGHQEGSDGASVPGKTSWAEALQQLISQEVHSGESREPLNVADARPEETCAAEVGMAQTPVTEWTQRRTPIAVQGSKSQPERRFGTFSSAKGKQKRHPAERFRITSARAPLLQLHESSPVPLAQRLQELVGEDCRDDRTLPTQGDGGATISRPSSLSIAGKLQSLIESSGSPRGYQQLLASPEVTKHSPSRPKRPVSTVQNKKAVTIQDDIVECANEDEDENSVQISLQGSLRYLQTPVQRNRNARNVQKRHPVYKNELLEDIDNYDDFYDEETSTEKSLSVATSTAPTSISERFRDALLSSAPAEVTSTNSFGLSARLEAVLSAQKNKHMHFTKLLQGKHSGEKLGQCLEVVINGTKEEAQLTVCRCEVLRPPENWIHERNSQRIVSDNRSNLAIIDVIFSKVSSGVDLHVGRVIRIHPPWQEVPRGEQSPRLIFCTFFCEVLR</sequence>
<keyword evidence="3" id="KW-1185">Reference proteome</keyword>
<dbReference type="Proteomes" id="UP001605036">
    <property type="component" value="Unassembled WGS sequence"/>
</dbReference>
<dbReference type="PANTHER" id="PTHR35686:SF1">
    <property type="entry name" value="KINETOCHORE PROTEIN"/>
    <property type="match status" value="1"/>
</dbReference>
<feature type="region of interest" description="Disordered" evidence="1">
    <location>
        <begin position="245"/>
        <end position="264"/>
    </location>
</feature>
<dbReference type="PANTHER" id="PTHR35686">
    <property type="entry name" value="KINETOCHORE PROTEIN"/>
    <property type="match status" value="1"/>
</dbReference>
<name>A0ABD1XRE9_9MARC</name>
<feature type="region of interest" description="Disordered" evidence="1">
    <location>
        <begin position="182"/>
        <end position="209"/>
    </location>
</feature>
<comment type="caution">
    <text evidence="2">The sequence shown here is derived from an EMBL/GenBank/DDBJ whole genome shotgun (WGS) entry which is preliminary data.</text>
</comment>
<protein>
    <submittedName>
        <fullName evidence="2">Uncharacterized protein</fullName>
    </submittedName>
</protein>
<feature type="region of interest" description="Disordered" evidence="1">
    <location>
        <begin position="291"/>
        <end position="311"/>
    </location>
</feature>